<gene>
    <name evidence="1" type="ORF">ACFFIA_31105</name>
</gene>
<keyword evidence="2" id="KW-1185">Reference proteome</keyword>
<dbReference type="EMBL" id="JBHLUH010000064">
    <property type="protein sequence ID" value="MFC0532108.1"/>
    <property type="molecule type" value="Genomic_DNA"/>
</dbReference>
<sequence>MQQPADAGSTAQSPGADPALLRLERIRRTVAGLTSFLDWLITTSQHCGLSRNTLIQIRSSWRTVRDELALPADQGFDTVAPEALMEQVTIVRGKTMVSNATCITRLRRAFEIHRAWLDGDPGWDTKLRVSRKTASGTYVTRLPLRPGMDIAIELPHDLTVAEAHLLSTWLATRARG</sequence>
<dbReference type="RefSeq" id="WP_377257637.1">
    <property type="nucleotide sequence ID" value="NZ_JBHLUH010000064.1"/>
</dbReference>
<accession>A0ABV6MCM0</accession>
<protein>
    <recommendedName>
        <fullName evidence="3">Core-binding (CB) domain-containing protein</fullName>
    </recommendedName>
</protein>
<reference evidence="1 2" key="1">
    <citation type="submission" date="2024-09" db="EMBL/GenBank/DDBJ databases">
        <authorList>
            <person name="Sun Q."/>
            <person name="Mori K."/>
        </authorList>
    </citation>
    <scope>NUCLEOTIDE SEQUENCE [LARGE SCALE GENOMIC DNA]</scope>
    <source>
        <strain evidence="1 2">TBRC 3947</strain>
    </source>
</reference>
<proteinExistence type="predicted"/>
<evidence type="ECO:0000313" key="2">
    <source>
        <dbReference type="Proteomes" id="UP001589867"/>
    </source>
</evidence>
<comment type="caution">
    <text evidence="1">The sequence shown here is derived from an EMBL/GenBank/DDBJ whole genome shotgun (WGS) entry which is preliminary data.</text>
</comment>
<evidence type="ECO:0008006" key="3">
    <source>
        <dbReference type="Google" id="ProtNLM"/>
    </source>
</evidence>
<organism evidence="1 2">
    <name type="scientific">Phytohabitans kaempferiae</name>
    <dbReference type="NCBI Taxonomy" id="1620943"/>
    <lineage>
        <taxon>Bacteria</taxon>
        <taxon>Bacillati</taxon>
        <taxon>Actinomycetota</taxon>
        <taxon>Actinomycetes</taxon>
        <taxon>Micromonosporales</taxon>
        <taxon>Micromonosporaceae</taxon>
    </lineage>
</organism>
<dbReference type="Proteomes" id="UP001589867">
    <property type="component" value="Unassembled WGS sequence"/>
</dbReference>
<evidence type="ECO:0000313" key="1">
    <source>
        <dbReference type="EMBL" id="MFC0532108.1"/>
    </source>
</evidence>
<name>A0ABV6MCM0_9ACTN</name>